<dbReference type="AlphaFoldDB" id="A0AAU9Y1W5"/>
<organism evidence="1 2">
    <name type="scientific">Pocillopora meandrina</name>
    <dbReference type="NCBI Taxonomy" id="46732"/>
    <lineage>
        <taxon>Eukaryota</taxon>
        <taxon>Metazoa</taxon>
        <taxon>Cnidaria</taxon>
        <taxon>Anthozoa</taxon>
        <taxon>Hexacorallia</taxon>
        <taxon>Scleractinia</taxon>
        <taxon>Astrocoeniina</taxon>
        <taxon>Pocilloporidae</taxon>
        <taxon>Pocillopora</taxon>
    </lineage>
</organism>
<sequence>MEGFCSFSAITGGKCGFSRGNTECIALNSCDGDIGLHLANHHLSRENVRERNLILARAGLLELSEEQIKNMTVCPAHRFSLGKYWQAPKTCQYPRHQGKKTAVTGTHVINFKLAREIKNIFGDATLVGSPICTTRRKKHNKEVAEKKDWLYPEEPKEKDPLQRCVCKVCVKAK</sequence>
<accession>A0AAU9Y1W5</accession>
<keyword evidence="2" id="KW-1185">Reference proteome</keyword>
<protein>
    <submittedName>
        <fullName evidence="1">Uncharacterized protein</fullName>
    </submittedName>
</protein>
<evidence type="ECO:0000313" key="1">
    <source>
        <dbReference type="EMBL" id="CAH3163491.1"/>
    </source>
</evidence>
<name>A0AAU9Y1W5_9CNID</name>
<proteinExistence type="predicted"/>
<dbReference type="EMBL" id="CALNXJ010000093">
    <property type="protein sequence ID" value="CAH3163491.1"/>
    <property type="molecule type" value="Genomic_DNA"/>
</dbReference>
<gene>
    <name evidence="1" type="ORF">PMEA_00035552</name>
</gene>
<evidence type="ECO:0000313" key="2">
    <source>
        <dbReference type="Proteomes" id="UP001159428"/>
    </source>
</evidence>
<comment type="caution">
    <text evidence="1">The sequence shown here is derived from an EMBL/GenBank/DDBJ whole genome shotgun (WGS) entry which is preliminary data.</text>
</comment>
<dbReference type="Proteomes" id="UP001159428">
    <property type="component" value="Unassembled WGS sequence"/>
</dbReference>
<reference evidence="1 2" key="1">
    <citation type="submission" date="2022-05" db="EMBL/GenBank/DDBJ databases">
        <authorList>
            <consortium name="Genoscope - CEA"/>
            <person name="William W."/>
        </authorList>
    </citation>
    <scope>NUCLEOTIDE SEQUENCE [LARGE SCALE GENOMIC DNA]</scope>
</reference>